<accession>A0ABS0J8F5</accession>
<comment type="caution">
    <text evidence="1">The sequence shown here is derived from an EMBL/GenBank/DDBJ whole genome shotgun (WGS) entry which is preliminary data.</text>
</comment>
<evidence type="ECO:0000313" key="2">
    <source>
        <dbReference type="Proteomes" id="UP001194469"/>
    </source>
</evidence>
<gene>
    <name evidence="1" type="ORF">FVW20_17470</name>
</gene>
<proteinExistence type="predicted"/>
<organism evidence="1 2">
    <name type="scientific">Nitratidesulfovibrio oxamicus</name>
    <dbReference type="NCBI Taxonomy" id="32016"/>
    <lineage>
        <taxon>Bacteria</taxon>
        <taxon>Pseudomonadati</taxon>
        <taxon>Thermodesulfobacteriota</taxon>
        <taxon>Desulfovibrionia</taxon>
        <taxon>Desulfovibrionales</taxon>
        <taxon>Desulfovibrionaceae</taxon>
        <taxon>Nitratidesulfovibrio</taxon>
    </lineage>
</organism>
<name>A0ABS0J8F5_9BACT</name>
<dbReference type="Proteomes" id="UP001194469">
    <property type="component" value="Unassembled WGS sequence"/>
</dbReference>
<reference evidence="1 2" key="1">
    <citation type="submission" date="2019-08" db="EMBL/GenBank/DDBJ databases">
        <authorList>
            <person name="Luo N."/>
        </authorList>
    </citation>
    <scope>NUCLEOTIDE SEQUENCE [LARGE SCALE GENOMIC DNA]</scope>
    <source>
        <strain evidence="1 2">NCIMB 9442</strain>
    </source>
</reference>
<evidence type="ECO:0000313" key="1">
    <source>
        <dbReference type="EMBL" id="MBG3878741.1"/>
    </source>
</evidence>
<keyword evidence="2" id="KW-1185">Reference proteome</keyword>
<dbReference type="EMBL" id="VRYY01000708">
    <property type="protein sequence ID" value="MBG3878741.1"/>
    <property type="molecule type" value="Genomic_DNA"/>
</dbReference>
<feature type="non-terminal residue" evidence="1">
    <location>
        <position position="29"/>
    </location>
</feature>
<protein>
    <submittedName>
        <fullName evidence="1">5-formyltetrahydrofolate cyclo-ligase</fullName>
    </submittedName>
</protein>
<sequence>MTHSTPPDAEARQALRRAMLARRAALPPE</sequence>